<dbReference type="Proteomes" id="UP000033661">
    <property type="component" value="Unassembled WGS sequence"/>
</dbReference>
<dbReference type="RefSeq" id="WP_045799051.1">
    <property type="nucleotide sequence ID" value="NZ_LAOI01000001.1"/>
</dbReference>
<dbReference type="EMBL" id="LAOI01000001">
    <property type="protein sequence ID" value="KJV90216.1"/>
    <property type="molecule type" value="Genomic_DNA"/>
</dbReference>
<dbReference type="PATRIC" id="fig|1359193.3.peg.1178"/>
<reference evidence="1 2" key="1">
    <citation type="submission" date="2015-02" db="EMBL/GenBank/DDBJ databases">
        <title>Genome Sequencing of Rickettsiales.</title>
        <authorList>
            <person name="Daugherty S.C."/>
            <person name="Su Q."/>
            <person name="Abolude K."/>
            <person name="Beier-Sexton M."/>
            <person name="Carlyon J.A."/>
            <person name="Carter R."/>
            <person name="Day N.P."/>
            <person name="Dumler S.J."/>
            <person name="Dyachenko V."/>
            <person name="Godinez A."/>
            <person name="Kurtti T.J."/>
            <person name="Lichay M."/>
            <person name="Mullins K.E."/>
            <person name="Ott S."/>
            <person name="Pappas-Brown V."/>
            <person name="Paris D.H."/>
            <person name="Patel P."/>
            <person name="Richards A.L."/>
            <person name="Sadzewicz L."/>
            <person name="Sears K."/>
            <person name="Seidman D."/>
            <person name="Sengamalay N."/>
            <person name="Stenos J."/>
            <person name="Tallon L.J."/>
            <person name="Vincent G."/>
            <person name="Fraser C.M."/>
            <person name="Munderloh U."/>
            <person name="Dunning-Hotopp J.C."/>
        </authorList>
    </citation>
    <scope>NUCLEOTIDE SEQUENCE [LARGE SCALE GENOMIC DNA]</scope>
    <source>
        <strain evidence="1 2">RML An4</strain>
    </source>
</reference>
<accession>A0A0F3QDI7</accession>
<proteinExistence type="predicted"/>
<evidence type="ECO:0000313" key="1">
    <source>
        <dbReference type="EMBL" id="KJV90216.1"/>
    </source>
</evidence>
<gene>
    <name evidence="1" type="ORF">RBEAN4_1218</name>
</gene>
<evidence type="ECO:0000313" key="2">
    <source>
        <dbReference type="Proteomes" id="UP000033661"/>
    </source>
</evidence>
<organism evidence="1 2">
    <name type="scientific">Rickettsia bellii str. RML An4</name>
    <dbReference type="NCBI Taxonomy" id="1359193"/>
    <lineage>
        <taxon>Bacteria</taxon>
        <taxon>Pseudomonadati</taxon>
        <taxon>Pseudomonadota</taxon>
        <taxon>Alphaproteobacteria</taxon>
        <taxon>Rickettsiales</taxon>
        <taxon>Rickettsiaceae</taxon>
        <taxon>Rickettsieae</taxon>
        <taxon>Rickettsia</taxon>
        <taxon>belli group</taxon>
    </lineage>
</organism>
<comment type="caution">
    <text evidence="1">The sequence shown here is derived from an EMBL/GenBank/DDBJ whole genome shotgun (WGS) entry which is preliminary data.</text>
</comment>
<protein>
    <submittedName>
        <fullName evidence="1">Uncharacterized protein</fullName>
    </submittedName>
</protein>
<keyword evidence="2" id="KW-1185">Reference proteome</keyword>
<dbReference type="AlphaFoldDB" id="A0A0F3QDI7"/>
<name>A0A0F3QDI7_RICBE</name>
<sequence>MLKNDTYKENLNANIRDSLLQDIREVIEYKKNDITYGLLTGSFGIHNYRMQDINSFIFDEIAKKYRNNKDEFKKGISFIKENAHLYAPLIDHDKTKFSNLVHDDCYKELTEIIGMMPEEYLNSL</sequence>